<feature type="chain" id="PRO_5045088698" evidence="2">
    <location>
        <begin position="22"/>
        <end position="101"/>
    </location>
</feature>
<sequence>MFRRRLLACLPALLLPVLAHAATPQEKTPMTLEEAVAKVQQDTGGKILSADPRKFGRRTEYRIKVLTPEGHVRTISISSDAPRTGAGKPPAGNGAGKKEKH</sequence>
<dbReference type="Proteomes" id="UP000823790">
    <property type="component" value="Unassembled WGS sequence"/>
</dbReference>
<evidence type="ECO:0000313" key="3">
    <source>
        <dbReference type="EMBL" id="MBP1473242.1"/>
    </source>
</evidence>
<dbReference type="RefSeq" id="WP_209615477.1">
    <property type="nucleotide sequence ID" value="NZ_JAGJRS010000007.1"/>
</dbReference>
<accession>A0ABS4DJM5</accession>
<proteinExistence type="predicted"/>
<dbReference type="EMBL" id="JAGJRS010000007">
    <property type="protein sequence ID" value="MBP1473242.1"/>
    <property type="molecule type" value="Genomic_DNA"/>
</dbReference>
<keyword evidence="2" id="KW-0732">Signal</keyword>
<gene>
    <name evidence="3" type="ORF">J7I44_02970</name>
</gene>
<keyword evidence="4" id="KW-1185">Reference proteome</keyword>
<feature type="signal peptide" evidence="2">
    <location>
        <begin position="1"/>
        <end position="21"/>
    </location>
</feature>
<evidence type="ECO:0000256" key="1">
    <source>
        <dbReference type="SAM" id="MobiDB-lite"/>
    </source>
</evidence>
<name>A0ABS4DJM5_9GAMM</name>
<evidence type="ECO:0000256" key="2">
    <source>
        <dbReference type="SAM" id="SignalP"/>
    </source>
</evidence>
<evidence type="ECO:0000313" key="4">
    <source>
        <dbReference type="Proteomes" id="UP000823790"/>
    </source>
</evidence>
<organism evidence="3 4">
    <name type="scientific">Frateuria flava</name>
    <dbReference type="NCBI Taxonomy" id="2821489"/>
    <lineage>
        <taxon>Bacteria</taxon>
        <taxon>Pseudomonadati</taxon>
        <taxon>Pseudomonadota</taxon>
        <taxon>Gammaproteobacteria</taxon>
        <taxon>Lysobacterales</taxon>
        <taxon>Rhodanobacteraceae</taxon>
        <taxon>Frateuria</taxon>
    </lineage>
</organism>
<comment type="caution">
    <text evidence="3">The sequence shown here is derived from an EMBL/GenBank/DDBJ whole genome shotgun (WGS) entry which is preliminary data.</text>
</comment>
<feature type="region of interest" description="Disordered" evidence="1">
    <location>
        <begin position="73"/>
        <end position="101"/>
    </location>
</feature>
<reference evidence="3 4" key="1">
    <citation type="submission" date="2021-04" db="EMBL/GenBank/DDBJ databases">
        <authorList>
            <person name="Huq M.A."/>
        </authorList>
    </citation>
    <scope>NUCLEOTIDE SEQUENCE [LARGE SCALE GENOMIC DNA]</scope>
    <source>
        <strain evidence="3 4">MAH-13</strain>
    </source>
</reference>
<protein>
    <submittedName>
        <fullName evidence="3">PepSY domain-containing protein</fullName>
    </submittedName>
</protein>